<organism evidence="1 2">
    <name type="scientific">Eumeta variegata</name>
    <name type="common">Bagworm moth</name>
    <name type="synonym">Eumeta japonica</name>
    <dbReference type="NCBI Taxonomy" id="151549"/>
    <lineage>
        <taxon>Eukaryota</taxon>
        <taxon>Metazoa</taxon>
        <taxon>Ecdysozoa</taxon>
        <taxon>Arthropoda</taxon>
        <taxon>Hexapoda</taxon>
        <taxon>Insecta</taxon>
        <taxon>Pterygota</taxon>
        <taxon>Neoptera</taxon>
        <taxon>Endopterygota</taxon>
        <taxon>Lepidoptera</taxon>
        <taxon>Glossata</taxon>
        <taxon>Ditrysia</taxon>
        <taxon>Tineoidea</taxon>
        <taxon>Psychidae</taxon>
        <taxon>Oiketicinae</taxon>
        <taxon>Eumeta</taxon>
    </lineage>
</organism>
<dbReference type="AlphaFoldDB" id="A0A4C1SJ29"/>
<evidence type="ECO:0000313" key="2">
    <source>
        <dbReference type="Proteomes" id="UP000299102"/>
    </source>
</evidence>
<dbReference type="EMBL" id="BGZK01003444">
    <property type="protein sequence ID" value="GBP01377.1"/>
    <property type="molecule type" value="Genomic_DNA"/>
</dbReference>
<proteinExistence type="predicted"/>
<reference evidence="1 2" key="1">
    <citation type="journal article" date="2019" name="Commun. Biol.">
        <title>The bagworm genome reveals a unique fibroin gene that provides high tensile strength.</title>
        <authorList>
            <person name="Kono N."/>
            <person name="Nakamura H."/>
            <person name="Ohtoshi R."/>
            <person name="Tomita M."/>
            <person name="Numata K."/>
            <person name="Arakawa K."/>
        </authorList>
    </citation>
    <scope>NUCLEOTIDE SEQUENCE [LARGE SCALE GENOMIC DNA]</scope>
</reference>
<comment type="caution">
    <text evidence="1">The sequence shown here is derived from an EMBL/GenBank/DDBJ whole genome shotgun (WGS) entry which is preliminary data.</text>
</comment>
<keyword evidence="2" id="KW-1185">Reference proteome</keyword>
<dbReference type="Proteomes" id="UP000299102">
    <property type="component" value="Unassembled WGS sequence"/>
</dbReference>
<protein>
    <submittedName>
        <fullName evidence="1">Uncharacterized protein</fullName>
    </submittedName>
</protein>
<accession>A0A4C1SJ29</accession>
<sequence>MQNSLSVPKANWSVYQLKGQKRRVTTLAIRPKKVTGVGAEQRAVTIRQNLSSLALNILDIQQNVLKVKIYNAIYVCKRAIGTVCHIELATSGPYGEAIGDKDNIKAGRDGYVKPKTMGSRERTGKYGEISAIRSGKVASVTIKWVRDMDTTAAAIPLMNWREGGQPFRRMDVSVITLHSREPRKTSRFTLQPLCRSCHDEEEEETVLHLLGTCRALEASVLGFCRERSSMTCLSCLRKPETLKKQYFGKKQHLNPILKQTKAHTYCKSYVRSGVTKSLLQKPPHSYRSDFLAMINRTSLWDPICCTYISFYLCGSVRVLMLNGGLAYSIDMLMNRLMSASPLGRSLFTEMLSISKVPFEYSAIPSIAREQTGTSRVTSSCGRGVG</sequence>
<gene>
    <name evidence="1" type="ORF">EVAR_70540_1</name>
</gene>
<evidence type="ECO:0000313" key="1">
    <source>
        <dbReference type="EMBL" id="GBP01377.1"/>
    </source>
</evidence>
<name>A0A4C1SJ29_EUMVA</name>